<dbReference type="InterPro" id="IPR036388">
    <property type="entry name" value="WH-like_DNA-bd_sf"/>
</dbReference>
<sequence>MEYIYPEQWLEGVSKGEMIASEIRLRIVDGMITPDTLLTENQIANEFNVSRSPVRDAFKLLKQDQLIHLERMGAYVLPFNDNEKKELYDLRIMLESFAFNKIKKDNHEQIVKEMRKQLEMMRVAVKFEDAEAFTEHDMKFHEVTILASKHQYLKTFWNNLKPVMEALILLSMRKRMTENPVDFERIHHNHEVFIDAVAKQSATKLREAFHLNFDDVGEDIDSFWMKE</sequence>
<evidence type="ECO:0000256" key="1">
    <source>
        <dbReference type="ARBA" id="ARBA00023015"/>
    </source>
</evidence>
<dbReference type="PANTHER" id="PTHR43537">
    <property type="entry name" value="TRANSCRIPTIONAL REGULATOR, GNTR FAMILY"/>
    <property type="match status" value="1"/>
</dbReference>
<name>A0A0F5XB50_STACC</name>
<dbReference type="Proteomes" id="UP000034455">
    <property type="component" value="Unassembled WGS sequence"/>
</dbReference>
<dbReference type="Gene3D" id="1.10.10.10">
    <property type="entry name" value="Winged helix-like DNA-binding domain superfamily/Winged helix DNA-binding domain"/>
    <property type="match status" value="1"/>
</dbReference>
<gene>
    <name evidence="5" type="ORF">UF66_1467</name>
</gene>
<dbReference type="GeneID" id="58096629"/>
<dbReference type="SUPFAM" id="SSF46785">
    <property type="entry name" value="Winged helix' DNA-binding domain"/>
    <property type="match status" value="1"/>
</dbReference>
<dbReference type="GO" id="GO:0003700">
    <property type="term" value="F:DNA-binding transcription factor activity"/>
    <property type="evidence" value="ECO:0007669"/>
    <property type="project" value="InterPro"/>
</dbReference>
<evidence type="ECO:0000256" key="2">
    <source>
        <dbReference type="ARBA" id="ARBA00023125"/>
    </source>
</evidence>
<dbReference type="EMBL" id="LAKJ01000002">
    <property type="protein sequence ID" value="KKI65510.1"/>
    <property type="molecule type" value="Genomic_DNA"/>
</dbReference>
<feature type="domain" description="HTH gntR-type" evidence="4">
    <location>
        <begin position="13"/>
        <end position="79"/>
    </location>
</feature>
<dbReference type="PROSITE" id="PS50949">
    <property type="entry name" value="HTH_GNTR"/>
    <property type="match status" value="1"/>
</dbReference>
<dbReference type="GO" id="GO:0003677">
    <property type="term" value="F:DNA binding"/>
    <property type="evidence" value="ECO:0007669"/>
    <property type="project" value="UniProtKB-KW"/>
</dbReference>
<evidence type="ECO:0000256" key="3">
    <source>
        <dbReference type="ARBA" id="ARBA00023163"/>
    </source>
</evidence>
<evidence type="ECO:0000313" key="5">
    <source>
        <dbReference type="EMBL" id="KKI65510.1"/>
    </source>
</evidence>
<dbReference type="Pfam" id="PF00392">
    <property type="entry name" value="GntR"/>
    <property type="match status" value="1"/>
</dbReference>
<comment type="caution">
    <text evidence="5">The sequence shown here is derived from an EMBL/GenBank/DDBJ whole genome shotgun (WGS) entry which is preliminary data.</text>
</comment>
<keyword evidence="3" id="KW-0804">Transcription</keyword>
<dbReference type="Pfam" id="PF07729">
    <property type="entry name" value="FCD"/>
    <property type="match status" value="1"/>
</dbReference>
<dbReference type="Gene3D" id="1.20.120.530">
    <property type="entry name" value="GntR ligand-binding domain-like"/>
    <property type="match status" value="1"/>
</dbReference>
<reference evidence="5 6" key="1">
    <citation type="submission" date="2015-03" db="EMBL/GenBank/DDBJ databases">
        <title>Genome Assembly of Staphylococcus cohnii subsp. cohnii strain G22B2.</title>
        <authorList>
            <person name="Nair G."/>
            <person name="Kaur G."/>
            <person name="Khatri I."/>
            <person name="Singh N.K."/>
            <person name="Sathyabama S."/>
            <person name="Maurya S.K."/>
            <person name="Subramanian S."/>
            <person name="Agrewala J.N."/>
            <person name="Mayilraj S."/>
        </authorList>
    </citation>
    <scope>NUCLEOTIDE SEQUENCE [LARGE SCALE GENOMIC DNA]</scope>
    <source>
        <strain evidence="5 6">G22B2</strain>
    </source>
</reference>
<dbReference type="InterPro" id="IPR036390">
    <property type="entry name" value="WH_DNA-bd_sf"/>
</dbReference>
<dbReference type="RefSeq" id="WP_019470073.1">
    <property type="nucleotide sequence ID" value="NZ_BKAS01000001.1"/>
</dbReference>
<protein>
    <submittedName>
        <fullName evidence="5">Gluconate operon transcriptional repressor</fullName>
    </submittedName>
</protein>
<dbReference type="PANTHER" id="PTHR43537:SF24">
    <property type="entry name" value="GLUCONATE OPERON TRANSCRIPTIONAL REPRESSOR"/>
    <property type="match status" value="1"/>
</dbReference>
<dbReference type="AlphaFoldDB" id="A0A0F5XB50"/>
<evidence type="ECO:0000259" key="4">
    <source>
        <dbReference type="PROSITE" id="PS50949"/>
    </source>
</evidence>
<organism evidence="5 6">
    <name type="scientific">Staphylococcus cohnii subsp. cohnii</name>
    <dbReference type="NCBI Taxonomy" id="74704"/>
    <lineage>
        <taxon>Bacteria</taxon>
        <taxon>Bacillati</taxon>
        <taxon>Bacillota</taxon>
        <taxon>Bacilli</taxon>
        <taxon>Bacillales</taxon>
        <taxon>Staphylococcaceae</taxon>
        <taxon>Staphylococcus</taxon>
        <taxon>Staphylococcus cohnii species complex</taxon>
    </lineage>
</organism>
<keyword evidence="2" id="KW-0238">DNA-binding</keyword>
<accession>A0A0F5XB50</accession>
<evidence type="ECO:0000313" key="6">
    <source>
        <dbReference type="Proteomes" id="UP000034455"/>
    </source>
</evidence>
<keyword evidence="1" id="KW-0805">Transcription regulation</keyword>
<dbReference type="InterPro" id="IPR008920">
    <property type="entry name" value="TF_FadR/GntR_C"/>
</dbReference>
<dbReference type="SMART" id="SM00345">
    <property type="entry name" value="HTH_GNTR"/>
    <property type="match status" value="1"/>
</dbReference>
<dbReference type="PATRIC" id="fig|74704.4.peg.779"/>
<dbReference type="InterPro" id="IPR011711">
    <property type="entry name" value="GntR_C"/>
</dbReference>
<dbReference type="SMART" id="SM00895">
    <property type="entry name" value="FCD"/>
    <property type="match status" value="1"/>
</dbReference>
<proteinExistence type="predicted"/>
<dbReference type="InterPro" id="IPR000524">
    <property type="entry name" value="Tscrpt_reg_HTH_GntR"/>
</dbReference>
<dbReference type="SUPFAM" id="SSF48008">
    <property type="entry name" value="GntR ligand-binding domain-like"/>
    <property type="match status" value="1"/>
</dbReference>